<keyword evidence="4" id="KW-0862">Zinc</keyword>
<dbReference type="InterPro" id="IPR011011">
    <property type="entry name" value="Znf_FYVE_PHD"/>
</dbReference>
<dbReference type="InterPro" id="IPR019787">
    <property type="entry name" value="Znf_PHD-finger"/>
</dbReference>
<dbReference type="PROSITE" id="PS01359">
    <property type="entry name" value="ZF_PHD_1"/>
    <property type="match status" value="1"/>
</dbReference>
<dbReference type="GO" id="GO:0045944">
    <property type="term" value="P:positive regulation of transcription by RNA polymerase II"/>
    <property type="evidence" value="ECO:0007669"/>
    <property type="project" value="TreeGrafter"/>
</dbReference>
<dbReference type="GO" id="GO:0008270">
    <property type="term" value="F:zinc ion binding"/>
    <property type="evidence" value="ECO:0007669"/>
    <property type="project" value="UniProtKB-KW"/>
</dbReference>
<reference evidence="10 11" key="1">
    <citation type="journal article" date="2023" name="G3 (Bethesda)">
        <title>A chromosome-length genome assembly and annotation of blackberry (Rubus argutus, cv. 'Hillquist').</title>
        <authorList>
            <person name="Bruna T."/>
            <person name="Aryal R."/>
            <person name="Dudchenko O."/>
            <person name="Sargent D.J."/>
            <person name="Mead D."/>
            <person name="Buti M."/>
            <person name="Cavallini A."/>
            <person name="Hytonen T."/>
            <person name="Andres J."/>
            <person name="Pham M."/>
            <person name="Weisz D."/>
            <person name="Mascagni F."/>
            <person name="Usai G."/>
            <person name="Natali L."/>
            <person name="Bassil N."/>
            <person name="Fernandez G.E."/>
            <person name="Lomsadze A."/>
            <person name="Armour M."/>
            <person name="Olukolu B."/>
            <person name="Poorten T."/>
            <person name="Britton C."/>
            <person name="Davik J."/>
            <person name="Ashrafi H."/>
            <person name="Aiden E.L."/>
            <person name="Borodovsky M."/>
            <person name="Worthington M."/>
        </authorList>
    </citation>
    <scope>NUCLEOTIDE SEQUENCE [LARGE SCALE GENOMIC DNA]</scope>
    <source>
        <strain evidence="10">PI 553951</strain>
    </source>
</reference>
<dbReference type="Pfam" id="PF23209">
    <property type="entry name" value="IDM1_C"/>
    <property type="match status" value="1"/>
</dbReference>
<dbReference type="Pfam" id="PF23011">
    <property type="entry name" value="PHD-1st_NSD"/>
    <property type="match status" value="1"/>
</dbReference>
<dbReference type="PANTHER" id="PTHR47025">
    <property type="entry name" value="AUTOIMMUNE REGULATOR"/>
    <property type="match status" value="1"/>
</dbReference>
<dbReference type="Pfam" id="PF00628">
    <property type="entry name" value="PHD"/>
    <property type="match status" value="1"/>
</dbReference>
<feature type="compositionally biased region" description="Basic and acidic residues" evidence="7">
    <location>
        <begin position="88"/>
        <end position="106"/>
    </location>
</feature>
<dbReference type="Proteomes" id="UP001457282">
    <property type="component" value="Unassembled WGS sequence"/>
</dbReference>
<feature type="compositionally biased region" description="Basic and acidic residues" evidence="7">
    <location>
        <begin position="155"/>
        <end position="188"/>
    </location>
</feature>
<evidence type="ECO:0000256" key="4">
    <source>
        <dbReference type="ARBA" id="ARBA00022833"/>
    </source>
</evidence>
<keyword evidence="2" id="KW-0479">Metal-binding</keyword>
<evidence type="ECO:0000256" key="5">
    <source>
        <dbReference type="ARBA" id="ARBA00023242"/>
    </source>
</evidence>
<keyword evidence="11" id="KW-1185">Reference proteome</keyword>
<accession>A0AAW1XTR7</accession>
<evidence type="ECO:0000313" key="11">
    <source>
        <dbReference type="Proteomes" id="UP001457282"/>
    </source>
</evidence>
<evidence type="ECO:0000256" key="1">
    <source>
        <dbReference type="ARBA" id="ARBA00004123"/>
    </source>
</evidence>
<dbReference type="GO" id="GO:0016747">
    <property type="term" value="F:acyltransferase activity, transferring groups other than amino-acyl groups"/>
    <property type="evidence" value="ECO:0007669"/>
    <property type="project" value="InterPro"/>
</dbReference>
<evidence type="ECO:0000256" key="7">
    <source>
        <dbReference type="SAM" id="MobiDB-lite"/>
    </source>
</evidence>
<dbReference type="PANTHER" id="PTHR47025:SF2">
    <property type="entry name" value="AUTOIMMUNE REGULATOR"/>
    <property type="match status" value="1"/>
</dbReference>
<dbReference type="GO" id="GO:0000977">
    <property type="term" value="F:RNA polymerase II transcription regulatory region sequence-specific DNA binding"/>
    <property type="evidence" value="ECO:0007669"/>
    <property type="project" value="TreeGrafter"/>
</dbReference>
<evidence type="ECO:0000313" key="10">
    <source>
        <dbReference type="EMBL" id="KAK9939984.1"/>
    </source>
</evidence>
<evidence type="ECO:0000256" key="3">
    <source>
        <dbReference type="ARBA" id="ARBA00022771"/>
    </source>
</evidence>
<feature type="domain" description="N-acetyltransferase" evidence="9">
    <location>
        <begin position="851"/>
        <end position="998"/>
    </location>
</feature>
<dbReference type="AlphaFoldDB" id="A0AAW1XTR7"/>
<comment type="subcellular location">
    <subcellularLocation>
        <location evidence="1">Nucleus</location>
    </subcellularLocation>
</comment>
<dbReference type="InterPro" id="IPR032308">
    <property type="entry name" value="TDBD"/>
</dbReference>
<protein>
    <recommendedName>
        <fullName evidence="12">PHD-type domain-containing protein</fullName>
    </recommendedName>
</protein>
<evidence type="ECO:0000259" key="9">
    <source>
        <dbReference type="PROSITE" id="PS51186"/>
    </source>
</evidence>
<dbReference type="InterPro" id="IPR056511">
    <property type="entry name" value="IDM1_C"/>
</dbReference>
<evidence type="ECO:0000259" key="8">
    <source>
        <dbReference type="PROSITE" id="PS50016"/>
    </source>
</evidence>
<dbReference type="InterPro" id="IPR001965">
    <property type="entry name" value="Znf_PHD"/>
</dbReference>
<dbReference type="Pfam" id="PF16135">
    <property type="entry name" value="TDBD"/>
    <property type="match status" value="2"/>
</dbReference>
<keyword evidence="5" id="KW-0539">Nucleus</keyword>
<feature type="region of interest" description="Disordered" evidence="7">
    <location>
        <begin position="35"/>
        <end position="130"/>
    </location>
</feature>
<proteinExistence type="predicted"/>
<dbReference type="PROSITE" id="PS50016">
    <property type="entry name" value="ZF_PHD_2"/>
    <property type="match status" value="1"/>
</dbReference>
<evidence type="ECO:0000256" key="2">
    <source>
        <dbReference type="ARBA" id="ARBA00022723"/>
    </source>
</evidence>
<dbReference type="InterPro" id="IPR013083">
    <property type="entry name" value="Znf_RING/FYVE/PHD"/>
</dbReference>
<dbReference type="GO" id="GO:0005634">
    <property type="term" value="C:nucleus"/>
    <property type="evidence" value="ECO:0007669"/>
    <property type="project" value="UniProtKB-SubCell"/>
</dbReference>
<dbReference type="EMBL" id="JBEDUW010000003">
    <property type="protein sequence ID" value="KAK9939984.1"/>
    <property type="molecule type" value="Genomic_DNA"/>
</dbReference>
<dbReference type="GO" id="GO:0003682">
    <property type="term" value="F:chromatin binding"/>
    <property type="evidence" value="ECO:0007669"/>
    <property type="project" value="TreeGrafter"/>
</dbReference>
<evidence type="ECO:0008006" key="12">
    <source>
        <dbReference type="Google" id="ProtNLM"/>
    </source>
</evidence>
<dbReference type="SUPFAM" id="SSF55729">
    <property type="entry name" value="Acyl-CoA N-acyltransferases (Nat)"/>
    <property type="match status" value="1"/>
</dbReference>
<keyword evidence="3 6" id="KW-0863">Zinc-finger</keyword>
<sequence length="1027" mass="113094">MANGTDSDGFVLRSRGRVGLKRELAFALAHADVSGSLGRTRARKAQNELPEIVNRKRLKKETKNEAQKEEDDDEKPAIGGQKLPSEGENVKVVEDLVESDDAKSDVVDLMSDDEPKSHVAESMVTEKVSEDELKNGAVEMAIDNEHNVGSIGNEDEPKQDQLKRSEPEKPDLIETGEKVEGEVIEKPLRQYTRSGLKRKSRVAEPIPTQKVSEDEMKNGVVDMAIDNEPNTGCVGDSMNEVEPKQEELKKREPEQPLVKLEILDLIEKGDKVECEAIEKPQRRFTRSALKPNAENEALDFNSVSQKSPPVKLEMKMSKTTKFRLLELIQTGILEGQPVTYLKGSKGRKAADKGLTGVITGSGIRCHCENCNGTDVVTPAIFELHAKSGNKRPPEYIYLENGKTLRDVLTACDSSLETLEEAVLLAVGCSSVKTCTICLNCKGSICKDDTRSAMLLCGSCWELKEPQAKFSEAAKPSVGAKLLVAATDCLESPKLVSVTKCPDTDSKCPETVPECPETVPECPVTVPEHPETVPECPETVPECPETVPECPDTVSKFPVTISNGPDSASKFRETLLKSSSSASKSRGRVTIKDLGMHKLVFEDDILPDGTEVHYVSHGKKLAFGYKKGSGIMCSCCNKEVSPSQFEAHAGCSSRRKPYHNIFTSNGVSLHELSLILSKNRRSFTKDSDDLCSICKKGRNLICCNSCPRVFHAACLVLSTVPSDTWYCKHCQTLFDREKDVEHNVNAVAAGRVAGVDPIKQITNRCIRIVTTFDEKFGGCALCSGHEFKNEGFGPGTVILCDQCEREFHVGCLKEKGIVDLKEVPKGKWFCHPDCLRIHSALQKLVAHGEQKLPESLLNVLLSKALAIFHDQFAPIVDSESRLDFIKEMLYGGAIKTQEFGGMYCAIVTLNESVVSAAMFRIYGAEVAELPLVATSADCQGQGYFQTLFSCIERFLAFLNVKILLLPAADEAASIWKNKFGFQNLNQSEIYEYRKRFPILIFHGTSVLQKSVPKCRIIGSQESKLKVES</sequence>
<gene>
    <name evidence="10" type="ORF">M0R45_016662</name>
</gene>
<dbReference type="Gene3D" id="3.30.40.10">
    <property type="entry name" value="Zinc/RING finger domain, C3HC4 (zinc finger)"/>
    <property type="match status" value="2"/>
</dbReference>
<dbReference type="InterPro" id="IPR000182">
    <property type="entry name" value="GNAT_dom"/>
</dbReference>
<dbReference type="SUPFAM" id="SSF57903">
    <property type="entry name" value="FYVE/PHD zinc finger"/>
    <property type="match status" value="2"/>
</dbReference>
<dbReference type="InterPro" id="IPR059153">
    <property type="entry name" value="NSD_PHD-1st"/>
</dbReference>
<dbReference type="InterPro" id="IPR019786">
    <property type="entry name" value="Zinc_finger_PHD-type_CS"/>
</dbReference>
<feature type="region of interest" description="Disordered" evidence="7">
    <location>
        <begin position="144"/>
        <end position="218"/>
    </location>
</feature>
<comment type="caution">
    <text evidence="10">The sequence shown here is derived from an EMBL/GenBank/DDBJ whole genome shotgun (WGS) entry which is preliminary data.</text>
</comment>
<name>A0AAW1XTR7_RUBAR</name>
<dbReference type="SMART" id="SM00249">
    <property type="entry name" value="PHD"/>
    <property type="match status" value="2"/>
</dbReference>
<evidence type="ECO:0000256" key="6">
    <source>
        <dbReference type="PROSITE-ProRule" id="PRU00146"/>
    </source>
</evidence>
<dbReference type="Gene3D" id="3.40.630.30">
    <property type="match status" value="1"/>
</dbReference>
<dbReference type="PROSITE" id="PS51186">
    <property type="entry name" value="GNAT"/>
    <property type="match status" value="1"/>
</dbReference>
<feature type="domain" description="PHD-type" evidence="8">
    <location>
        <begin position="687"/>
        <end position="732"/>
    </location>
</feature>
<dbReference type="GO" id="GO:0042393">
    <property type="term" value="F:histone binding"/>
    <property type="evidence" value="ECO:0007669"/>
    <property type="project" value="TreeGrafter"/>
</dbReference>
<dbReference type="InterPro" id="IPR016181">
    <property type="entry name" value="Acyl_CoA_acyltransferase"/>
</dbReference>
<organism evidence="10 11">
    <name type="scientific">Rubus argutus</name>
    <name type="common">Southern blackberry</name>
    <dbReference type="NCBI Taxonomy" id="59490"/>
    <lineage>
        <taxon>Eukaryota</taxon>
        <taxon>Viridiplantae</taxon>
        <taxon>Streptophyta</taxon>
        <taxon>Embryophyta</taxon>
        <taxon>Tracheophyta</taxon>
        <taxon>Spermatophyta</taxon>
        <taxon>Magnoliopsida</taxon>
        <taxon>eudicotyledons</taxon>
        <taxon>Gunneridae</taxon>
        <taxon>Pentapetalae</taxon>
        <taxon>rosids</taxon>
        <taxon>fabids</taxon>
        <taxon>Rosales</taxon>
        <taxon>Rosaceae</taxon>
        <taxon>Rosoideae</taxon>
        <taxon>Rosoideae incertae sedis</taxon>
        <taxon>Rubus</taxon>
    </lineage>
</organism>